<dbReference type="Pfam" id="PF00072">
    <property type="entry name" value="Response_reg"/>
    <property type="match status" value="1"/>
</dbReference>
<dbReference type="SMART" id="SM00862">
    <property type="entry name" value="Trans_reg_C"/>
    <property type="match status" value="1"/>
</dbReference>
<evidence type="ECO:0000313" key="10">
    <source>
        <dbReference type="EMBL" id="RNL85874.1"/>
    </source>
</evidence>
<feature type="DNA-binding region" description="OmpR/PhoB-type" evidence="7">
    <location>
        <begin position="126"/>
        <end position="225"/>
    </location>
</feature>
<feature type="modified residue" description="4-aspartylphosphate" evidence="6">
    <location>
        <position position="52"/>
    </location>
</feature>
<keyword evidence="1 6" id="KW-0597">Phosphoprotein</keyword>
<dbReference type="PANTHER" id="PTHR48111">
    <property type="entry name" value="REGULATOR OF RPOS"/>
    <property type="match status" value="1"/>
</dbReference>
<evidence type="ECO:0000256" key="6">
    <source>
        <dbReference type="PROSITE-ProRule" id="PRU00169"/>
    </source>
</evidence>
<dbReference type="AlphaFoldDB" id="A0A3N0EDG9"/>
<dbReference type="InterPro" id="IPR001867">
    <property type="entry name" value="OmpR/PhoB-type_DNA-bd"/>
</dbReference>
<evidence type="ECO:0000256" key="5">
    <source>
        <dbReference type="ARBA" id="ARBA00023163"/>
    </source>
</evidence>
<feature type="domain" description="Response regulatory" evidence="8">
    <location>
        <begin position="3"/>
        <end position="116"/>
    </location>
</feature>
<dbReference type="InterPro" id="IPR036388">
    <property type="entry name" value="WH-like_DNA-bd_sf"/>
</dbReference>
<organism evidence="10 11">
    <name type="scientific">Halostreptopolyspora alba</name>
    <dbReference type="NCBI Taxonomy" id="2487137"/>
    <lineage>
        <taxon>Bacteria</taxon>
        <taxon>Bacillati</taxon>
        <taxon>Actinomycetota</taxon>
        <taxon>Actinomycetes</taxon>
        <taxon>Streptosporangiales</taxon>
        <taxon>Nocardiopsidaceae</taxon>
        <taxon>Halostreptopolyspora</taxon>
    </lineage>
</organism>
<dbReference type="OrthoDB" id="116118at2"/>
<evidence type="ECO:0000256" key="7">
    <source>
        <dbReference type="PROSITE-ProRule" id="PRU01091"/>
    </source>
</evidence>
<dbReference type="RefSeq" id="WP_123200652.1">
    <property type="nucleotide sequence ID" value="NZ_RJMB01000005.1"/>
</dbReference>
<dbReference type="SMART" id="SM00448">
    <property type="entry name" value="REC"/>
    <property type="match status" value="1"/>
</dbReference>
<dbReference type="PROSITE" id="PS50110">
    <property type="entry name" value="RESPONSE_REGULATORY"/>
    <property type="match status" value="1"/>
</dbReference>
<evidence type="ECO:0000256" key="2">
    <source>
        <dbReference type="ARBA" id="ARBA00023012"/>
    </source>
</evidence>
<evidence type="ECO:0000256" key="4">
    <source>
        <dbReference type="ARBA" id="ARBA00023125"/>
    </source>
</evidence>
<comment type="caution">
    <text evidence="10">The sequence shown here is derived from an EMBL/GenBank/DDBJ whole genome shotgun (WGS) entry which is preliminary data.</text>
</comment>
<keyword evidence="11" id="KW-1185">Reference proteome</keyword>
<dbReference type="GO" id="GO:0000156">
    <property type="term" value="F:phosphorelay response regulator activity"/>
    <property type="evidence" value="ECO:0007669"/>
    <property type="project" value="TreeGrafter"/>
</dbReference>
<evidence type="ECO:0000256" key="3">
    <source>
        <dbReference type="ARBA" id="ARBA00023015"/>
    </source>
</evidence>
<dbReference type="Proteomes" id="UP000269198">
    <property type="component" value="Unassembled WGS sequence"/>
</dbReference>
<name>A0A3N0EDG9_9ACTN</name>
<dbReference type="Gene3D" id="1.10.10.10">
    <property type="entry name" value="Winged helix-like DNA-binding domain superfamily/Winged helix DNA-binding domain"/>
    <property type="match status" value="1"/>
</dbReference>
<feature type="domain" description="OmpR/PhoB-type" evidence="9">
    <location>
        <begin position="126"/>
        <end position="225"/>
    </location>
</feature>
<evidence type="ECO:0000259" key="9">
    <source>
        <dbReference type="PROSITE" id="PS51755"/>
    </source>
</evidence>
<sequence length="241" mass="26111">MAQLLLIEDDDQLRTALTRTLTELGHAVTTAASAMPGLHSAVDATPDLIILDLGLPDVDGTETLRMLRGVSDVPVIVATARDDEGEIVRVLNAGADDYVTKPFTARQLDARVRAVLRRVPGNTGDDESITIASLWIDPRSREARLADRPLELTPKEFDLLHYLAANVGSVVSKRQLLTEVWGSPYGGADKTVDVHVAWLRRKLGETAQSPRYLRTVRGVGIKLVTPGSPEPEPDPTSGDLP</sequence>
<keyword evidence="4 7" id="KW-0238">DNA-binding</keyword>
<dbReference type="PROSITE" id="PS51755">
    <property type="entry name" value="OMPR_PHOB"/>
    <property type="match status" value="1"/>
</dbReference>
<accession>A0A3N0EDG9</accession>
<gene>
    <name evidence="10" type="ORF">EFW17_06920</name>
</gene>
<dbReference type="GO" id="GO:0000976">
    <property type="term" value="F:transcription cis-regulatory region binding"/>
    <property type="evidence" value="ECO:0007669"/>
    <property type="project" value="TreeGrafter"/>
</dbReference>
<dbReference type="GO" id="GO:0005829">
    <property type="term" value="C:cytosol"/>
    <property type="evidence" value="ECO:0007669"/>
    <property type="project" value="TreeGrafter"/>
</dbReference>
<evidence type="ECO:0000259" key="8">
    <source>
        <dbReference type="PROSITE" id="PS50110"/>
    </source>
</evidence>
<dbReference type="InterPro" id="IPR011006">
    <property type="entry name" value="CheY-like_superfamily"/>
</dbReference>
<dbReference type="SUPFAM" id="SSF52172">
    <property type="entry name" value="CheY-like"/>
    <property type="match status" value="1"/>
</dbReference>
<dbReference type="GO" id="GO:0006355">
    <property type="term" value="P:regulation of DNA-templated transcription"/>
    <property type="evidence" value="ECO:0007669"/>
    <property type="project" value="InterPro"/>
</dbReference>
<evidence type="ECO:0000256" key="1">
    <source>
        <dbReference type="ARBA" id="ARBA00022553"/>
    </source>
</evidence>
<protein>
    <submittedName>
        <fullName evidence="10">DNA-binding response regulator</fullName>
    </submittedName>
</protein>
<proteinExistence type="predicted"/>
<dbReference type="GO" id="GO:0032993">
    <property type="term" value="C:protein-DNA complex"/>
    <property type="evidence" value="ECO:0007669"/>
    <property type="project" value="TreeGrafter"/>
</dbReference>
<reference evidence="10 11" key="1">
    <citation type="submission" date="2018-11" db="EMBL/GenBank/DDBJ databases">
        <title>The genome draft of YIM 96095.</title>
        <authorList>
            <person name="Tang S.-K."/>
            <person name="Chunyu W.-X."/>
            <person name="Feng Y.-Z."/>
        </authorList>
    </citation>
    <scope>NUCLEOTIDE SEQUENCE [LARGE SCALE GENOMIC DNA]</scope>
    <source>
        <strain evidence="10 11">YIM 96095</strain>
    </source>
</reference>
<keyword evidence="3" id="KW-0805">Transcription regulation</keyword>
<dbReference type="CDD" id="cd00383">
    <property type="entry name" value="trans_reg_C"/>
    <property type="match status" value="1"/>
</dbReference>
<keyword evidence="2" id="KW-0902">Two-component regulatory system</keyword>
<dbReference type="Pfam" id="PF00486">
    <property type="entry name" value="Trans_reg_C"/>
    <property type="match status" value="1"/>
</dbReference>
<dbReference type="InterPro" id="IPR039420">
    <property type="entry name" value="WalR-like"/>
</dbReference>
<keyword evidence="5" id="KW-0804">Transcription</keyword>
<evidence type="ECO:0000313" key="11">
    <source>
        <dbReference type="Proteomes" id="UP000269198"/>
    </source>
</evidence>
<dbReference type="EMBL" id="RJMB01000005">
    <property type="protein sequence ID" value="RNL85874.1"/>
    <property type="molecule type" value="Genomic_DNA"/>
</dbReference>
<dbReference type="InterPro" id="IPR001789">
    <property type="entry name" value="Sig_transdc_resp-reg_receiver"/>
</dbReference>
<dbReference type="FunFam" id="1.10.10.10:FF:000018">
    <property type="entry name" value="DNA-binding response regulator ResD"/>
    <property type="match status" value="1"/>
</dbReference>
<dbReference type="Gene3D" id="6.10.250.690">
    <property type="match status" value="1"/>
</dbReference>
<dbReference type="PANTHER" id="PTHR48111:SF4">
    <property type="entry name" value="DNA-BINDING DUAL TRANSCRIPTIONAL REGULATOR OMPR"/>
    <property type="match status" value="1"/>
</dbReference>
<dbReference type="Gene3D" id="3.40.50.2300">
    <property type="match status" value="1"/>
</dbReference>